<sequence length="65" mass="7397">MTKRRFRLIDLAAILGAKLPSASYWDAPATTYCGDYRHAFGSGGDVIRWKRAPEGVRWQHYGAKR</sequence>
<dbReference type="RefSeq" id="WP_386811179.1">
    <property type="nucleotide sequence ID" value="NZ_JBHTIH010000002.1"/>
</dbReference>
<evidence type="ECO:0000313" key="2">
    <source>
        <dbReference type="Proteomes" id="UP001597090"/>
    </source>
</evidence>
<accession>A0ABW2YN45</accession>
<keyword evidence="2" id="KW-1185">Reference proteome</keyword>
<comment type="caution">
    <text evidence="1">The sequence shown here is derived from an EMBL/GenBank/DDBJ whole genome shotgun (WGS) entry which is preliminary data.</text>
</comment>
<name>A0ABW2YN45_9GAMM</name>
<gene>
    <name evidence="1" type="ORF">ACFQZQ_02945</name>
</gene>
<proteinExistence type="predicted"/>
<organism evidence="1 2">
    <name type="scientific">Lysobacter koreensis</name>
    <dbReference type="NCBI Taxonomy" id="266122"/>
    <lineage>
        <taxon>Bacteria</taxon>
        <taxon>Pseudomonadati</taxon>
        <taxon>Pseudomonadota</taxon>
        <taxon>Gammaproteobacteria</taxon>
        <taxon>Lysobacterales</taxon>
        <taxon>Lysobacteraceae</taxon>
        <taxon>Lysobacter</taxon>
    </lineage>
</organism>
<protein>
    <submittedName>
        <fullName evidence="1">Uncharacterized protein</fullName>
    </submittedName>
</protein>
<dbReference type="Proteomes" id="UP001597090">
    <property type="component" value="Unassembled WGS sequence"/>
</dbReference>
<reference evidence="2" key="1">
    <citation type="journal article" date="2019" name="Int. J. Syst. Evol. Microbiol.">
        <title>The Global Catalogue of Microorganisms (GCM) 10K type strain sequencing project: providing services to taxonomists for standard genome sequencing and annotation.</title>
        <authorList>
            <consortium name="The Broad Institute Genomics Platform"/>
            <consortium name="The Broad Institute Genome Sequencing Center for Infectious Disease"/>
            <person name="Wu L."/>
            <person name="Ma J."/>
        </authorList>
    </citation>
    <scope>NUCLEOTIDE SEQUENCE [LARGE SCALE GENOMIC DNA]</scope>
    <source>
        <strain evidence="2">CCUG 55491</strain>
    </source>
</reference>
<dbReference type="EMBL" id="JBHTIH010000002">
    <property type="protein sequence ID" value="MFD0738246.1"/>
    <property type="molecule type" value="Genomic_DNA"/>
</dbReference>
<evidence type="ECO:0000313" key="1">
    <source>
        <dbReference type="EMBL" id="MFD0738246.1"/>
    </source>
</evidence>